<dbReference type="RefSeq" id="WP_069516469.1">
    <property type="nucleotide sequence ID" value="NZ_FOFP01000003.1"/>
</dbReference>
<dbReference type="EMBL" id="FOFP01000003">
    <property type="protein sequence ID" value="SEQ08856.1"/>
    <property type="molecule type" value="Genomic_DNA"/>
</dbReference>
<dbReference type="Gene3D" id="1.25.40.10">
    <property type="entry name" value="Tetratricopeptide repeat domain"/>
    <property type="match status" value="2"/>
</dbReference>
<reference evidence="12 13" key="1">
    <citation type="submission" date="2016-10" db="EMBL/GenBank/DDBJ databases">
        <authorList>
            <person name="Varghese N."/>
            <person name="Submissions S."/>
        </authorList>
    </citation>
    <scope>NUCLEOTIDE SEQUENCE [LARGE SCALE GENOMIC DNA]</scope>
    <source>
        <strain evidence="12 13">CIP 109853</strain>
    </source>
</reference>
<organism evidence="12 13">
    <name type="scientific">Pseudomonas cuatrocienegasensis</name>
    <dbReference type="NCBI Taxonomy" id="543360"/>
    <lineage>
        <taxon>Bacteria</taxon>
        <taxon>Pseudomonadati</taxon>
        <taxon>Pseudomonadota</taxon>
        <taxon>Gammaproteobacteria</taxon>
        <taxon>Pseudomonadales</taxon>
        <taxon>Pseudomonadaceae</taxon>
        <taxon>Pseudomonas</taxon>
    </lineage>
</organism>
<keyword evidence="9" id="KW-0627">Porphyrin biosynthesis</keyword>
<gene>
    <name evidence="12" type="ORF">SAMN05216600_103233</name>
</gene>
<dbReference type="InterPro" id="IPR005254">
    <property type="entry name" value="Heme_biosyn_assoc_TPR_pro"/>
</dbReference>
<comment type="subcellular location">
    <subcellularLocation>
        <location evidence="2">Cell inner membrane</location>
        <topology evidence="2">Multi-pass membrane protein</topology>
    </subcellularLocation>
</comment>
<evidence type="ECO:0000313" key="12">
    <source>
        <dbReference type="EMBL" id="SEQ08856.1"/>
    </source>
</evidence>
<evidence type="ECO:0000256" key="1">
    <source>
        <dbReference type="ARBA" id="ARBA00002962"/>
    </source>
</evidence>
<dbReference type="Pfam" id="PF07219">
    <property type="entry name" value="HemY_N"/>
    <property type="match status" value="1"/>
</dbReference>
<comment type="pathway">
    <text evidence="3">Porphyrin-containing compound metabolism; protoheme biosynthesis.</text>
</comment>
<dbReference type="InterPro" id="IPR011990">
    <property type="entry name" value="TPR-like_helical_dom_sf"/>
</dbReference>
<evidence type="ECO:0000256" key="2">
    <source>
        <dbReference type="ARBA" id="ARBA00004429"/>
    </source>
</evidence>
<dbReference type="Proteomes" id="UP000198512">
    <property type="component" value="Unassembled WGS sequence"/>
</dbReference>
<evidence type="ECO:0000256" key="6">
    <source>
        <dbReference type="ARBA" id="ARBA00022692"/>
    </source>
</evidence>
<evidence type="ECO:0000259" key="11">
    <source>
        <dbReference type="Pfam" id="PF07219"/>
    </source>
</evidence>
<name>A0ABY1B6J3_9PSED</name>
<keyword evidence="4" id="KW-1003">Cell membrane</keyword>
<dbReference type="InterPro" id="IPR010817">
    <property type="entry name" value="HemY_N"/>
</dbReference>
<proteinExistence type="predicted"/>
<protein>
    <submittedName>
        <fullName evidence="12">HemY protein</fullName>
    </submittedName>
</protein>
<comment type="function">
    <text evidence="1">Involved in a late step of protoheme IX synthesis.</text>
</comment>
<keyword evidence="5" id="KW-0997">Cell inner membrane</keyword>
<keyword evidence="8 10" id="KW-0472">Membrane</keyword>
<accession>A0ABY1B6J3</accession>
<feature type="domain" description="HemY N-terminal" evidence="11">
    <location>
        <begin position="29"/>
        <end position="135"/>
    </location>
</feature>
<evidence type="ECO:0000313" key="13">
    <source>
        <dbReference type="Proteomes" id="UP000198512"/>
    </source>
</evidence>
<evidence type="ECO:0000256" key="3">
    <source>
        <dbReference type="ARBA" id="ARBA00004744"/>
    </source>
</evidence>
<evidence type="ECO:0000256" key="7">
    <source>
        <dbReference type="ARBA" id="ARBA00022989"/>
    </source>
</evidence>
<sequence length="412" mass="46136">MKRFYWIIGLLLVCAGLALLAQAIAAHPGYVLFAYPGFRYESGLWVFLALLVVLGLVLYLLRLLLGLTITSGGLVNPWSRLHRRRRVRQASREGVIELAEGRWSRAQRHLERAAEDDPQPLMHYLGAARAANHQGLYSERDTLLEKALTSQPKAELGIALTHAELQQSSGQLLEAAQTLEAMRSRHPHHHLVLQRLQQLYVDTGAWSALLALMPDLRKEKILDADALAVLERRAWLGYLATLAPAPDEAPEAALLAAWQRLSNSLRHDPELLVVYIERLREAGAEVQAEEVLQQALKRHYDPHLVRLYGLLHGRDPAKQLQLAEGWLKDHGDDPALRLTLGRLCLHNQLWGKAREYLETSLLLARDPETCAELARLLAHLGDVEQSNQLFQEGLALLDRRLAGSVGVPARLG</sequence>
<evidence type="ECO:0000256" key="8">
    <source>
        <dbReference type="ARBA" id="ARBA00023136"/>
    </source>
</evidence>
<dbReference type="NCBIfam" id="TIGR00540">
    <property type="entry name" value="TPR_hemY_coli"/>
    <property type="match status" value="1"/>
</dbReference>
<dbReference type="SUPFAM" id="SSF48452">
    <property type="entry name" value="TPR-like"/>
    <property type="match status" value="1"/>
</dbReference>
<keyword evidence="7 10" id="KW-1133">Transmembrane helix</keyword>
<evidence type="ECO:0000256" key="10">
    <source>
        <dbReference type="SAM" id="Phobius"/>
    </source>
</evidence>
<evidence type="ECO:0000256" key="5">
    <source>
        <dbReference type="ARBA" id="ARBA00022519"/>
    </source>
</evidence>
<comment type="caution">
    <text evidence="12">The sequence shown here is derived from an EMBL/GenBank/DDBJ whole genome shotgun (WGS) entry which is preliminary data.</text>
</comment>
<evidence type="ECO:0000256" key="9">
    <source>
        <dbReference type="ARBA" id="ARBA00023244"/>
    </source>
</evidence>
<evidence type="ECO:0000256" key="4">
    <source>
        <dbReference type="ARBA" id="ARBA00022475"/>
    </source>
</evidence>
<keyword evidence="6 10" id="KW-0812">Transmembrane</keyword>
<keyword evidence="13" id="KW-1185">Reference proteome</keyword>
<feature type="transmembrane region" description="Helical" evidence="10">
    <location>
        <begin position="44"/>
        <end position="75"/>
    </location>
</feature>